<name>A0AAJ6BPP5_9SPHN</name>
<evidence type="ECO:0008006" key="5">
    <source>
        <dbReference type="Google" id="ProtNLM"/>
    </source>
</evidence>
<gene>
    <name evidence="3" type="ORF">P0Y56_03590</name>
</gene>
<dbReference type="AlphaFoldDB" id="A0AAJ6BPP5"/>
<dbReference type="Proteomes" id="UP001218362">
    <property type="component" value="Chromosome"/>
</dbReference>
<dbReference type="KEGG" id="acob:P0Y56_03590"/>
<keyword evidence="2" id="KW-0732">Signal</keyword>
<evidence type="ECO:0000313" key="4">
    <source>
        <dbReference type="Proteomes" id="UP001218362"/>
    </source>
</evidence>
<sequence>MIRFHRMLVAPALAGGMVLAGLTAPLLAQEGAQPGLKSAQPSETQDGAAARAKLNASQAAAAQAQVAGNVNAQADYERQLAEVEAAKAKIAADAAAAQAAYEAEKLRRDAEYQAAREKWQADVDACNKGHKSRCAAPAAPE</sequence>
<accession>A0AAJ6BPP5</accession>
<organism evidence="3 4">
    <name type="scientific">Candidatus Andeanibacterium colombiense</name>
    <dbReference type="NCBI Taxonomy" id="3121345"/>
    <lineage>
        <taxon>Bacteria</taxon>
        <taxon>Pseudomonadati</taxon>
        <taxon>Pseudomonadota</taxon>
        <taxon>Alphaproteobacteria</taxon>
        <taxon>Sphingomonadales</taxon>
        <taxon>Sphingomonadaceae</taxon>
        <taxon>Candidatus Andeanibacterium</taxon>
    </lineage>
</organism>
<feature type="region of interest" description="Disordered" evidence="1">
    <location>
        <begin position="33"/>
        <end position="52"/>
    </location>
</feature>
<evidence type="ECO:0000256" key="1">
    <source>
        <dbReference type="SAM" id="MobiDB-lite"/>
    </source>
</evidence>
<dbReference type="EMBL" id="CP119316">
    <property type="protein sequence ID" value="WEK47381.1"/>
    <property type="molecule type" value="Genomic_DNA"/>
</dbReference>
<feature type="chain" id="PRO_5042511113" description="Cell wall hydrolase" evidence="2">
    <location>
        <begin position="29"/>
        <end position="141"/>
    </location>
</feature>
<evidence type="ECO:0000313" key="3">
    <source>
        <dbReference type="EMBL" id="WEK47381.1"/>
    </source>
</evidence>
<feature type="signal peptide" evidence="2">
    <location>
        <begin position="1"/>
        <end position="28"/>
    </location>
</feature>
<proteinExistence type="predicted"/>
<reference evidence="3" key="1">
    <citation type="submission" date="2023-03" db="EMBL/GenBank/DDBJ databases">
        <title>Andean soil-derived lignocellulolytic bacterial consortium as a source of novel taxa and putative plastic-active enzymes.</title>
        <authorList>
            <person name="Diaz-Garcia L."/>
            <person name="Chuvochina M."/>
            <person name="Feuerriegel G."/>
            <person name="Bunk B."/>
            <person name="Sproer C."/>
            <person name="Streit W.R."/>
            <person name="Rodriguez L.M."/>
            <person name="Overmann J."/>
            <person name="Jimenez D.J."/>
        </authorList>
    </citation>
    <scope>NUCLEOTIDE SEQUENCE</scope>
    <source>
        <strain evidence="3">MAG 26</strain>
    </source>
</reference>
<protein>
    <recommendedName>
        <fullName evidence="5">Cell wall hydrolase</fullName>
    </recommendedName>
</protein>
<evidence type="ECO:0000256" key="2">
    <source>
        <dbReference type="SAM" id="SignalP"/>
    </source>
</evidence>